<evidence type="ECO:0000313" key="3">
    <source>
        <dbReference type="EMBL" id="KAK4139976.1"/>
    </source>
</evidence>
<dbReference type="PANTHER" id="PTHR35391:SF7">
    <property type="entry name" value="C2H2-TYPE DOMAIN-CONTAINING PROTEIN"/>
    <property type="match status" value="1"/>
</dbReference>
<dbReference type="AlphaFoldDB" id="A0AAN6UWB7"/>
<feature type="compositionally biased region" description="Low complexity" evidence="1">
    <location>
        <begin position="108"/>
        <end position="121"/>
    </location>
</feature>
<feature type="compositionally biased region" description="Polar residues" evidence="1">
    <location>
        <begin position="244"/>
        <end position="261"/>
    </location>
</feature>
<proteinExistence type="predicted"/>
<feature type="region of interest" description="Disordered" evidence="1">
    <location>
        <begin position="186"/>
        <end position="264"/>
    </location>
</feature>
<accession>A0AAN6UWB7</accession>
<protein>
    <recommendedName>
        <fullName evidence="2">Oxidoreductase acuF-like C2H2 type zinc-finger domain-containing protein</fullName>
    </recommendedName>
</protein>
<reference evidence="3" key="1">
    <citation type="journal article" date="2023" name="Mol. Phylogenet. Evol.">
        <title>Genome-scale phylogeny and comparative genomics of the fungal order Sordariales.</title>
        <authorList>
            <person name="Hensen N."/>
            <person name="Bonometti L."/>
            <person name="Westerberg I."/>
            <person name="Brannstrom I.O."/>
            <person name="Guillou S."/>
            <person name="Cros-Aarteil S."/>
            <person name="Calhoun S."/>
            <person name="Haridas S."/>
            <person name="Kuo A."/>
            <person name="Mondo S."/>
            <person name="Pangilinan J."/>
            <person name="Riley R."/>
            <person name="LaButti K."/>
            <person name="Andreopoulos B."/>
            <person name="Lipzen A."/>
            <person name="Chen C."/>
            <person name="Yan M."/>
            <person name="Daum C."/>
            <person name="Ng V."/>
            <person name="Clum A."/>
            <person name="Steindorff A."/>
            <person name="Ohm R.A."/>
            <person name="Martin F."/>
            <person name="Silar P."/>
            <person name="Natvig D.O."/>
            <person name="Lalanne C."/>
            <person name="Gautier V."/>
            <person name="Ament-Velasquez S.L."/>
            <person name="Kruys A."/>
            <person name="Hutchinson M.I."/>
            <person name="Powell A.J."/>
            <person name="Barry K."/>
            <person name="Miller A.N."/>
            <person name="Grigoriev I.V."/>
            <person name="Debuchy R."/>
            <person name="Gladieux P."/>
            <person name="Hiltunen Thoren M."/>
            <person name="Johannesson H."/>
        </authorList>
    </citation>
    <scope>NUCLEOTIDE SEQUENCE</scope>
    <source>
        <strain evidence="3">CBS 141.50</strain>
    </source>
</reference>
<evidence type="ECO:0000313" key="4">
    <source>
        <dbReference type="Proteomes" id="UP001302676"/>
    </source>
</evidence>
<comment type="caution">
    <text evidence="3">The sequence shown here is derived from an EMBL/GenBank/DDBJ whole genome shotgun (WGS) entry which is preliminary data.</text>
</comment>
<gene>
    <name evidence="3" type="ORF">C8A04DRAFT_32547</name>
</gene>
<dbReference type="EMBL" id="MU853644">
    <property type="protein sequence ID" value="KAK4139976.1"/>
    <property type="molecule type" value="Genomic_DNA"/>
</dbReference>
<sequence length="518" mass="56933">MSHLSDLVLQCSQLLDAAVQSRPQRKLDPDLLVELSNLLTRLRIWAGYVGASAPGQASIDHRLCDDADLTELLTSLFLALKRDIESTINPPLCEEEDIGSGAEERASFDSSSYSSTTSSLELDSDAEEATQVSNRASHGYYVQRAANITDRLYRLSASLKKPASSSENDKETSHRAASGELAQGYEASTAREGSNLQVQSASTSALAQTGGSPSQGPQNNDTRMPSVHLGPQIEGLSGIIPSSVDPQQLRNHARTSPSSKVAQPAFARKKQLDVLRPAGHVDEVAGLVECPYCFRWIKVEETQEPRWTRHILNDIDPYVCLFDTCKEGDVLFSSPEEWLGHMQWRHTLVRACQAPGHENHRYNYESDLEAHLCTDHAKAFTQIQRREILQKSAILSPDTFAILTASINASLPVTDSPSRGLANPASDHEHQCPLCLQLPPFHADTDGKTVEDGIQDHILGHLEAIALISLPALEQTGDTEKGTNIRQLMVYDLNFSLDQDDDHLGPVATSPPEFWEFE</sequence>
<keyword evidence="4" id="KW-1185">Reference proteome</keyword>
<dbReference type="GeneID" id="87818747"/>
<organism evidence="3 4">
    <name type="scientific">Dichotomopilus funicola</name>
    <dbReference type="NCBI Taxonomy" id="1934379"/>
    <lineage>
        <taxon>Eukaryota</taxon>
        <taxon>Fungi</taxon>
        <taxon>Dikarya</taxon>
        <taxon>Ascomycota</taxon>
        <taxon>Pezizomycotina</taxon>
        <taxon>Sordariomycetes</taxon>
        <taxon>Sordariomycetidae</taxon>
        <taxon>Sordariales</taxon>
        <taxon>Chaetomiaceae</taxon>
        <taxon>Dichotomopilus</taxon>
    </lineage>
</organism>
<feature type="domain" description="Oxidoreductase acuF-like C2H2 type zinc-finger" evidence="2">
    <location>
        <begin position="288"/>
        <end position="315"/>
    </location>
</feature>
<dbReference type="PANTHER" id="PTHR35391">
    <property type="entry name" value="C2H2-TYPE DOMAIN-CONTAINING PROTEIN-RELATED"/>
    <property type="match status" value="1"/>
</dbReference>
<name>A0AAN6UWB7_9PEZI</name>
<dbReference type="RefSeq" id="XP_062633347.1">
    <property type="nucleotide sequence ID" value="XM_062782134.1"/>
</dbReference>
<feature type="region of interest" description="Disordered" evidence="1">
    <location>
        <begin position="91"/>
        <end position="131"/>
    </location>
</feature>
<dbReference type="Proteomes" id="UP001302676">
    <property type="component" value="Unassembled WGS sequence"/>
</dbReference>
<feature type="non-terminal residue" evidence="3">
    <location>
        <position position="518"/>
    </location>
</feature>
<evidence type="ECO:0000256" key="1">
    <source>
        <dbReference type="SAM" id="MobiDB-lite"/>
    </source>
</evidence>
<dbReference type="Pfam" id="PF26082">
    <property type="entry name" value="zf-C2H2_AcuF"/>
    <property type="match status" value="1"/>
</dbReference>
<reference evidence="3" key="2">
    <citation type="submission" date="2023-05" db="EMBL/GenBank/DDBJ databases">
        <authorList>
            <consortium name="Lawrence Berkeley National Laboratory"/>
            <person name="Steindorff A."/>
            <person name="Hensen N."/>
            <person name="Bonometti L."/>
            <person name="Westerberg I."/>
            <person name="Brannstrom I.O."/>
            <person name="Guillou S."/>
            <person name="Cros-Aarteil S."/>
            <person name="Calhoun S."/>
            <person name="Haridas S."/>
            <person name="Kuo A."/>
            <person name="Mondo S."/>
            <person name="Pangilinan J."/>
            <person name="Riley R."/>
            <person name="Labutti K."/>
            <person name="Andreopoulos B."/>
            <person name="Lipzen A."/>
            <person name="Chen C."/>
            <person name="Yanf M."/>
            <person name="Daum C."/>
            <person name="Ng V."/>
            <person name="Clum A."/>
            <person name="Ohm R."/>
            <person name="Martin F."/>
            <person name="Silar P."/>
            <person name="Natvig D."/>
            <person name="Lalanne C."/>
            <person name="Gautier V."/>
            <person name="Ament-Velasquez S.L."/>
            <person name="Kruys A."/>
            <person name="Hutchinson M.I."/>
            <person name="Powell A.J."/>
            <person name="Barry K."/>
            <person name="Miller A.N."/>
            <person name="Grigoriev I.V."/>
            <person name="Debuchy R."/>
            <person name="Gladieux P."/>
            <person name="Thoren M.H."/>
            <person name="Johannesson H."/>
        </authorList>
    </citation>
    <scope>NUCLEOTIDE SEQUENCE</scope>
    <source>
        <strain evidence="3">CBS 141.50</strain>
    </source>
</reference>
<evidence type="ECO:0000259" key="2">
    <source>
        <dbReference type="Pfam" id="PF26082"/>
    </source>
</evidence>
<dbReference type="InterPro" id="IPR058925">
    <property type="entry name" value="zf-C2H2_AcuF"/>
</dbReference>
<feature type="compositionally biased region" description="Polar residues" evidence="1">
    <location>
        <begin position="191"/>
        <end position="223"/>
    </location>
</feature>